<evidence type="ECO:0000313" key="7">
    <source>
        <dbReference type="EMBL" id="SFQ94724.1"/>
    </source>
</evidence>
<dbReference type="InterPro" id="IPR001123">
    <property type="entry name" value="LeuE-type"/>
</dbReference>
<protein>
    <submittedName>
        <fullName evidence="7">Threonine/homoserine/homoserine lactone efflux protein</fullName>
    </submittedName>
</protein>
<feature type="transmembrane region" description="Helical" evidence="6">
    <location>
        <begin position="147"/>
        <end position="171"/>
    </location>
</feature>
<keyword evidence="4 6" id="KW-1133">Transmembrane helix</keyword>
<dbReference type="OrthoDB" id="9784202at2"/>
<feature type="transmembrane region" description="Helical" evidence="6">
    <location>
        <begin position="111"/>
        <end position="135"/>
    </location>
</feature>
<feature type="transmembrane region" description="Helical" evidence="6">
    <location>
        <begin position="42"/>
        <end position="66"/>
    </location>
</feature>
<dbReference type="GO" id="GO:0015171">
    <property type="term" value="F:amino acid transmembrane transporter activity"/>
    <property type="evidence" value="ECO:0007669"/>
    <property type="project" value="TreeGrafter"/>
</dbReference>
<name>A0A1I6CNG0_9FIRM</name>
<accession>A0A1I6CNG0</accession>
<dbReference type="Pfam" id="PF01810">
    <property type="entry name" value="LysE"/>
    <property type="match status" value="1"/>
</dbReference>
<evidence type="ECO:0000256" key="5">
    <source>
        <dbReference type="ARBA" id="ARBA00023136"/>
    </source>
</evidence>
<organism evidence="7 8">
    <name type="scientific">Desulfoscipio geothermicus DSM 3669</name>
    <dbReference type="NCBI Taxonomy" id="1121426"/>
    <lineage>
        <taxon>Bacteria</taxon>
        <taxon>Bacillati</taxon>
        <taxon>Bacillota</taxon>
        <taxon>Clostridia</taxon>
        <taxon>Eubacteriales</taxon>
        <taxon>Desulfallaceae</taxon>
        <taxon>Desulfoscipio</taxon>
    </lineage>
</organism>
<proteinExistence type="predicted"/>
<reference evidence="8" key="1">
    <citation type="submission" date="2016-10" db="EMBL/GenBank/DDBJ databases">
        <authorList>
            <person name="Varghese N."/>
            <person name="Submissions S."/>
        </authorList>
    </citation>
    <scope>NUCLEOTIDE SEQUENCE [LARGE SCALE GENOMIC DNA]</scope>
    <source>
        <strain evidence="8">DSM 3669</strain>
    </source>
</reference>
<evidence type="ECO:0000256" key="3">
    <source>
        <dbReference type="ARBA" id="ARBA00022692"/>
    </source>
</evidence>
<dbReference type="GO" id="GO:0005886">
    <property type="term" value="C:plasma membrane"/>
    <property type="evidence" value="ECO:0007669"/>
    <property type="project" value="UniProtKB-SubCell"/>
</dbReference>
<evidence type="ECO:0000256" key="1">
    <source>
        <dbReference type="ARBA" id="ARBA00004651"/>
    </source>
</evidence>
<gene>
    <name evidence="7" type="ORF">SAMN05660706_10142</name>
</gene>
<evidence type="ECO:0000313" key="8">
    <source>
        <dbReference type="Proteomes" id="UP000199584"/>
    </source>
</evidence>
<keyword evidence="8" id="KW-1185">Reference proteome</keyword>
<dbReference type="PANTHER" id="PTHR30086">
    <property type="entry name" value="ARGININE EXPORTER PROTEIN ARGO"/>
    <property type="match status" value="1"/>
</dbReference>
<dbReference type="PIRSF" id="PIRSF006324">
    <property type="entry name" value="LeuE"/>
    <property type="match status" value="1"/>
</dbReference>
<feature type="transmembrane region" description="Helical" evidence="6">
    <location>
        <begin position="6"/>
        <end position="30"/>
    </location>
</feature>
<dbReference type="EMBL" id="FOYM01000001">
    <property type="protein sequence ID" value="SFQ94724.1"/>
    <property type="molecule type" value="Genomic_DNA"/>
</dbReference>
<sequence length="214" mass="22648">MVLFSAHYALFLGAALALIITPGPDMVYIVSRGIVQGRAAGVLSALGVCCGVIVHTLAAALGLALLLQTSMVAYYTVKYMGAVYLIYLGVKNLAGKQNLSLNKTGMKQSSGSLFWQGFVTDVLNPKMALFFLSFLPQFIDHRAAMPALQMIVLGLSYFLLSLLVLTVIALLSGKIGSMLSGKQNIGRKIQWLPGCVLIGLGLSMALPGVGGNRP</sequence>
<evidence type="ECO:0000256" key="4">
    <source>
        <dbReference type="ARBA" id="ARBA00022989"/>
    </source>
</evidence>
<dbReference type="STRING" id="39060.SAMN05660706_10142"/>
<keyword evidence="2" id="KW-1003">Cell membrane</keyword>
<keyword evidence="5 6" id="KW-0472">Membrane</keyword>
<feature type="transmembrane region" description="Helical" evidence="6">
    <location>
        <begin position="72"/>
        <end position="90"/>
    </location>
</feature>
<keyword evidence="3 6" id="KW-0812">Transmembrane</keyword>
<dbReference type="PANTHER" id="PTHR30086:SF20">
    <property type="entry name" value="ARGININE EXPORTER PROTEIN ARGO-RELATED"/>
    <property type="match status" value="1"/>
</dbReference>
<dbReference type="Proteomes" id="UP000199584">
    <property type="component" value="Unassembled WGS sequence"/>
</dbReference>
<comment type="subcellular location">
    <subcellularLocation>
        <location evidence="1">Cell membrane</location>
        <topology evidence="1">Multi-pass membrane protein</topology>
    </subcellularLocation>
</comment>
<dbReference type="RefSeq" id="WP_092481455.1">
    <property type="nucleotide sequence ID" value="NZ_FOYM01000001.1"/>
</dbReference>
<dbReference type="AlphaFoldDB" id="A0A1I6CNG0"/>
<evidence type="ECO:0000256" key="6">
    <source>
        <dbReference type="SAM" id="Phobius"/>
    </source>
</evidence>
<evidence type="ECO:0000256" key="2">
    <source>
        <dbReference type="ARBA" id="ARBA00022475"/>
    </source>
</evidence>
<feature type="transmembrane region" description="Helical" evidence="6">
    <location>
        <begin position="191"/>
        <end position="210"/>
    </location>
</feature>